<keyword evidence="1" id="KW-1133">Transmembrane helix</keyword>
<dbReference type="Proteomes" id="UP000758611">
    <property type="component" value="Unassembled WGS sequence"/>
</dbReference>
<organism evidence="2 3">
    <name type="scientific">Parvimonas micra</name>
    <dbReference type="NCBI Taxonomy" id="33033"/>
    <lineage>
        <taxon>Bacteria</taxon>
        <taxon>Bacillati</taxon>
        <taxon>Bacillota</taxon>
        <taxon>Tissierellia</taxon>
        <taxon>Tissierellales</taxon>
        <taxon>Peptoniphilaceae</taxon>
        <taxon>Parvimonas</taxon>
    </lineage>
</organism>
<keyword evidence="1" id="KW-0472">Membrane</keyword>
<accession>A0A930DZJ6</accession>
<comment type="caution">
    <text evidence="2">The sequence shown here is derived from an EMBL/GenBank/DDBJ whole genome shotgun (WGS) entry which is preliminary data.</text>
</comment>
<name>A0A930DZJ6_9FIRM</name>
<sequence>MNFLIVNNLLDPITDLSEKILKLFVDFGIIKLSNLNNKSIYDFIFDGWICSFVTISVIFGFFYFVLRNLKSQKNYLKMN</sequence>
<dbReference type="EMBL" id="JABZRE010000002">
    <property type="protein sequence ID" value="MBF1306358.1"/>
    <property type="molecule type" value="Genomic_DNA"/>
</dbReference>
<feature type="transmembrane region" description="Helical" evidence="1">
    <location>
        <begin position="43"/>
        <end position="66"/>
    </location>
</feature>
<dbReference type="AlphaFoldDB" id="A0A930DZJ6"/>
<reference evidence="2" key="1">
    <citation type="submission" date="2020-04" db="EMBL/GenBank/DDBJ databases">
        <title>Deep metagenomics examines the oral microbiome during advanced dental caries in children, revealing novel taxa and co-occurrences with host molecules.</title>
        <authorList>
            <person name="Baker J.L."/>
            <person name="Morton J.T."/>
            <person name="Dinis M."/>
            <person name="Alvarez R."/>
            <person name="Tran N.C."/>
            <person name="Knight R."/>
            <person name="Edlund A."/>
        </authorList>
    </citation>
    <scope>NUCLEOTIDE SEQUENCE</scope>
    <source>
        <strain evidence="2">JCVI_23_bin.11</strain>
    </source>
</reference>
<evidence type="ECO:0000313" key="3">
    <source>
        <dbReference type="Proteomes" id="UP000758611"/>
    </source>
</evidence>
<evidence type="ECO:0000256" key="1">
    <source>
        <dbReference type="SAM" id="Phobius"/>
    </source>
</evidence>
<protein>
    <submittedName>
        <fullName evidence="2">Uncharacterized protein</fullName>
    </submittedName>
</protein>
<keyword evidence="1" id="KW-0812">Transmembrane</keyword>
<evidence type="ECO:0000313" key="2">
    <source>
        <dbReference type="EMBL" id="MBF1306358.1"/>
    </source>
</evidence>
<dbReference type="RefSeq" id="WP_278476882.1">
    <property type="nucleotide sequence ID" value="NZ_JABZRE010000002.1"/>
</dbReference>
<proteinExistence type="predicted"/>
<gene>
    <name evidence="2" type="ORF">HXM94_01025</name>
</gene>